<evidence type="ECO:0000313" key="3">
    <source>
        <dbReference type="EMBL" id="SDC82940.1"/>
    </source>
</evidence>
<dbReference type="AlphaFoldDB" id="A0A1G6PRU9"/>
<dbReference type="STRING" id="686796.SAMN04488104_100720"/>
<evidence type="ECO:0000259" key="1">
    <source>
        <dbReference type="Pfam" id="PF00534"/>
    </source>
</evidence>
<dbReference type="InterPro" id="IPR028098">
    <property type="entry name" value="Glyco_trans_4-like_N"/>
</dbReference>
<dbReference type="GO" id="GO:0016757">
    <property type="term" value="F:glycosyltransferase activity"/>
    <property type="evidence" value="ECO:0007669"/>
    <property type="project" value="InterPro"/>
</dbReference>
<dbReference type="Gene3D" id="3.40.50.2000">
    <property type="entry name" value="Glycogen Phosphorylase B"/>
    <property type="match status" value="2"/>
</dbReference>
<keyword evidence="4" id="KW-1185">Reference proteome</keyword>
<dbReference type="Pfam" id="PF00534">
    <property type="entry name" value="Glycos_transf_1"/>
    <property type="match status" value="1"/>
</dbReference>
<feature type="domain" description="Glycosyltransferase subfamily 4-like N-terminal" evidence="2">
    <location>
        <begin position="63"/>
        <end position="165"/>
    </location>
</feature>
<dbReference type="RefSeq" id="WP_087938321.1">
    <property type="nucleotide sequence ID" value="NZ_FNAC01000007.1"/>
</dbReference>
<dbReference type="SUPFAM" id="SSF53756">
    <property type="entry name" value="UDP-Glycosyltransferase/glycogen phosphorylase"/>
    <property type="match status" value="1"/>
</dbReference>
<organism evidence="3 4">
    <name type="scientific">Algoriphagus faecimaris</name>
    <dbReference type="NCBI Taxonomy" id="686796"/>
    <lineage>
        <taxon>Bacteria</taxon>
        <taxon>Pseudomonadati</taxon>
        <taxon>Bacteroidota</taxon>
        <taxon>Cytophagia</taxon>
        <taxon>Cytophagales</taxon>
        <taxon>Cyclobacteriaceae</taxon>
        <taxon>Algoriphagus</taxon>
    </lineage>
</organism>
<dbReference type="PANTHER" id="PTHR12526">
    <property type="entry name" value="GLYCOSYLTRANSFERASE"/>
    <property type="match status" value="1"/>
</dbReference>
<sequence>MEKIKICFTSPTFSAYSETFIQNLKNGIDGEIFHCFGGMFPNQSEDQDLANYLKPKLHHSILRRLGLLQKPLDQLYFSDYLKKKKIDLIFANYGPAGAKVAPVVKNIGIPLIVHFHGFDASVREIISNNREAYKEMFTIAKSIIVVSEAMKHDLINLGAPENKIKKIIYAPNSNFLKIIPDYYSNQLLSIGRFVEKKAPYLTLMAYKLAKGKCPKLKLKFIGDGPLLSICRDLAKSLHIKDIEFSGVFNRKEIQNEMSNSFCFIQHSKRAENGDKEGTPVSILEAMAAGLPVISTNHAGIPEIVIDGQNGFIVEEGDVEAMAEKMIQLHVDRKLAEIFGKKGKSTIEQNHNSTNYFKNINALILDCVDA</sequence>
<gene>
    <name evidence="3" type="ORF">SAMN04488104_100720</name>
</gene>
<feature type="domain" description="Glycosyl transferase family 1" evidence="1">
    <location>
        <begin position="185"/>
        <end position="344"/>
    </location>
</feature>
<dbReference type="Pfam" id="PF13439">
    <property type="entry name" value="Glyco_transf_4"/>
    <property type="match status" value="1"/>
</dbReference>
<name>A0A1G6PRU9_9BACT</name>
<dbReference type="Proteomes" id="UP000199060">
    <property type="component" value="Unassembled WGS sequence"/>
</dbReference>
<protein>
    <submittedName>
        <fullName evidence="3">Glycosyltransferase involved in cell wall bisynthesis</fullName>
    </submittedName>
</protein>
<dbReference type="EMBL" id="FNAC01000007">
    <property type="protein sequence ID" value="SDC82940.1"/>
    <property type="molecule type" value="Genomic_DNA"/>
</dbReference>
<proteinExistence type="predicted"/>
<evidence type="ECO:0000313" key="4">
    <source>
        <dbReference type="Proteomes" id="UP000199060"/>
    </source>
</evidence>
<dbReference type="OrthoDB" id="9792322at2"/>
<accession>A0A1G6PRU9</accession>
<keyword evidence="3" id="KW-0808">Transferase</keyword>
<dbReference type="InterPro" id="IPR001296">
    <property type="entry name" value="Glyco_trans_1"/>
</dbReference>
<evidence type="ECO:0000259" key="2">
    <source>
        <dbReference type="Pfam" id="PF13439"/>
    </source>
</evidence>
<dbReference type="PANTHER" id="PTHR12526:SF630">
    <property type="entry name" value="GLYCOSYLTRANSFERASE"/>
    <property type="match status" value="1"/>
</dbReference>
<reference evidence="4" key="1">
    <citation type="submission" date="2016-10" db="EMBL/GenBank/DDBJ databases">
        <authorList>
            <person name="Varghese N."/>
            <person name="Submissions S."/>
        </authorList>
    </citation>
    <scope>NUCLEOTIDE SEQUENCE [LARGE SCALE GENOMIC DNA]</scope>
    <source>
        <strain evidence="4">DSM 23095</strain>
    </source>
</reference>